<protein>
    <submittedName>
        <fullName evidence="1">Copper chaperone PCu(A)C</fullName>
    </submittedName>
</protein>
<dbReference type="Pfam" id="PF04314">
    <property type="entry name" value="PCuAC"/>
    <property type="match status" value="1"/>
</dbReference>
<sequence length="263" mass="27955">MKRVLAIVVIVLLAGGLWWGWSSWNRAGQVLVSGAKASLVEGETDTVHIYLTIENKGKPDRILSASSSDAEEVVLYNPESEAGIPLPSEGTASFAADGAHVVLKGVQGDLSDGRLFPVEVDFERAGPVTTKARLGGTPSAGEADHVGLFGVGDICRVGEGEPAPKVSLDVTHLDDGKGWRIDLVSDEFRFDKSLVDGPHVPGTGHAHLYVGGLKIKRLYEPSATIGELPPGEHTVRVTLNTNDHRAYVVDDKPVTAEAVIRVD</sequence>
<dbReference type="RefSeq" id="WP_220228775.1">
    <property type="nucleotide sequence ID" value="NZ_JAICBX010000002.1"/>
</dbReference>
<evidence type="ECO:0000313" key="2">
    <source>
        <dbReference type="Proteomes" id="UP001196509"/>
    </source>
</evidence>
<accession>A0AAE3D244</accession>
<organism evidence="1 2">
    <name type="scientific">Flavimaribacter sediminis</name>
    <dbReference type="NCBI Taxonomy" id="2865987"/>
    <lineage>
        <taxon>Bacteria</taxon>
        <taxon>Pseudomonadati</taxon>
        <taxon>Pseudomonadota</taxon>
        <taxon>Alphaproteobacteria</taxon>
        <taxon>Hyphomicrobiales</taxon>
        <taxon>Rhizobiaceae</taxon>
        <taxon>Flavimaribacter</taxon>
    </lineage>
</organism>
<dbReference type="Gene3D" id="2.60.40.1890">
    <property type="entry name" value="PCu(A)C copper chaperone"/>
    <property type="match status" value="1"/>
</dbReference>
<dbReference type="InterPro" id="IPR007410">
    <property type="entry name" value="LpqE-like"/>
</dbReference>
<dbReference type="Proteomes" id="UP001196509">
    <property type="component" value="Unassembled WGS sequence"/>
</dbReference>
<reference evidence="1" key="1">
    <citation type="submission" date="2021-08" db="EMBL/GenBank/DDBJ databases">
        <title>Hoeflea bacterium WL0058 sp. nov., isolated from the sediment.</title>
        <authorList>
            <person name="Wang L."/>
            <person name="Zhang D."/>
        </authorList>
    </citation>
    <scope>NUCLEOTIDE SEQUENCE</scope>
    <source>
        <strain evidence="1">WL0058</strain>
    </source>
</reference>
<gene>
    <name evidence="1" type="ORF">K1W69_13080</name>
</gene>
<comment type="caution">
    <text evidence="1">The sequence shown here is derived from an EMBL/GenBank/DDBJ whole genome shotgun (WGS) entry which is preliminary data.</text>
</comment>
<keyword evidence="2" id="KW-1185">Reference proteome</keyword>
<dbReference type="AlphaFoldDB" id="A0AAE3D244"/>
<evidence type="ECO:0000313" key="1">
    <source>
        <dbReference type="EMBL" id="MBW8638123.1"/>
    </source>
</evidence>
<dbReference type="InterPro" id="IPR036182">
    <property type="entry name" value="PCuAC_sf"/>
</dbReference>
<dbReference type="EMBL" id="JAICBX010000002">
    <property type="protein sequence ID" value="MBW8638123.1"/>
    <property type="molecule type" value="Genomic_DNA"/>
</dbReference>
<name>A0AAE3D244_9HYPH</name>
<proteinExistence type="predicted"/>
<dbReference type="SUPFAM" id="SSF110087">
    <property type="entry name" value="DR1885-like metal-binding protein"/>
    <property type="match status" value="1"/>
</dbReference>